<dbReference type="GeneID" id="25414090"/>
<feature type="chain" id="PRO_5001701288" description="Concanavalin A-like lectin/glucanase" evidence="1">
    <location>
        <begin position="20"/>
        <end position="181"/>
    </location>
</feature>
<name>A0A074WAZ3_9PEZI</name>
<evidence type="ECO:0000313" key="3">
    <source>
        <dbReference type="Proteomes" id="UP000027730"/>
    </source>
</evidence>
<reference evidence="2 3" key="1">
    <citation type="journal article" date="2014" name="BMC Genomics">
        <title>Genome sequencing of four Aureobasidium pullulans varieties: biotechnological potential, stress tolerance, and description of new species.</title>
        <authorList>
            <person name="Gostin Ar C."/>
            <person name="Ohm R.A."/>
            <person name="Kogej T."/>
            <person name="Sonjak S."/>
            <person name="Turk M."/>
            <person name="Zajc J."/>
            <person name="Zalar P."/>
            <person name="Grube M."/>
            <person name="Sun H."/>
            <person name="Han J."/>
            <person name="Sharma A."/>
            <person name="Chiniquy J."/>
            <person name="Ngan C.Y."/>
            <person name="Lipzen A."/>
            <person name="Barry K."/>
            <person name="Grigoriev I.V."/>
            <person name="Gunde-Cimerman N."/>
        </authorList>
    </citation>
    <scope>NUCLEOTIDE SEQUENCE [LARGE SCALE GENOMIC DNA]</scope>
    <source>
        <strain evidence="2 3">CBS 147.97</strain>
    </source>
</reference>
<protein>
    <recommendedName>
        <fullName evidence="4">Concanavalin A-like lectin/glucanase</fullName>
    </recommendedName>
</protein>
<dbReference type="AlphaFoldDB" id="A0A074WAZ3"/>
<dbReference type="OrthoDB" id="3814607at2759"/>
<dbReference type="HOGENOM" id="CLU_1594204_0_0_1"/>
<dbReference type="RefSeq" id="XP_013424397.1">
    <property type="nucleotide sequence ID" value="XM_013568943.1"/>
</dbReference>
<organism evidence="2 3">
    <name type="scientific">Aureobasidium namibiae CBS 147.97</name>
    <dbReference type="NCBI Taxonomy" id="1043004"/>
    <lineage>
        <taxon>Eukaryota</taxon>
        <taxon>Fungi</taxon>
        <taxon>Dikarya</taxon>
        <taxon>Ascomycota</taxon>
        <taxon>Pezizomycotina</taxon>
        <taxon>Dothideomycetes</taxon>
        <taxon>Dothideomycetidae</taxon>
        <taxon>Dothideales</taxon>
        <taxon>Saccotheciaceae</taxon>
        <taxon>Aureobasidium</taxon>
    </lineage>
</organism>
<feature type="signal peptide" evidence="1">
    <location>
        <begin position="1"/>
        <end position="19"/>
    </location>
</feature>
<keyword evidence="3" id="KW-1185">Reference proteome</keyword>
<evidence type="ECO:0000256" key="1">
    <source>
        <dbReference type="SAM" id="SignalP"/>
    </source>
</evidence>
<keyword evidence="1" id="KW-0732">Signal</keyword>
<sequence length="181" mass="20468">MVAFNNVIISSILTIAAMAAPTVLDQESSTSTLVRRKNTNKCEAHIHIDSSNGLCGNSCTTKYNIDLLDNNVPAQAMGKDWYWANVGTWSATNPNYQIKIGTTRGLELWIDGSLPSGLINDSWRNSFTLHYGSQHWNSHECENWNYKSPRQSNGFRHEFDLWSSRQATIARERNRVARFGD</sequence>
<accession>A0A074WAZ3</accession>
<evidence type="ECO:0008006" key="4">
    <source>
        <dbReference type="Google" id="ProtNLM"/>
    </source>
</evidence>
<proteinExistence type="predicted"/>
<gene>
    <name evidence="2" type="ORF">M436DRAFT_66682</name>
</gene>
<dbReference type="EMBL" id="KL584718">
    <property type="protein sequence ID" value="KEQ70290.1"/>
    <property type="molecule type" value="Genomic_DNA"/>
</dbReference>
<evidence type="ECO:0000313" key="2">
    <source>
        <dbReference type="EMBL" id="KEQ70290.1"/>
    </source>
</evidence>
<dbReference type="Proteomes" id="UP000027730">
    <property type="component" value="Unassembled WGS sequence"/>
</dbReference>